<proteinExistence type="predicted"/>
<organism evidence="1 2">
    <name type="scientific">Polarella glacialis</name>
    <name type="common">Dinoflagellate</name>
    <dbReference type="NCBI Taxonomy" id="89957"/>
    <lineage>
        <taxon>Eukaryota</taxon>
        <taxon>Sar</taxon>
        <taxon>Alveolata</taxon>
        <taxon>Dinophyceae</taxon>
        <taxon>Suessiales</taxon>
        <taxon>Suessiaceae</taxon>
        <taxon>Polarella</taxon>
    </lineage>
</organism>
<name>A0A813JK73_POLGL</name>
<reference evidence="1" key="1">
    <citation type="submission" date="2021-02" db="EMBL/GenBank/DDBJ databases">
        <authorList>
            <person name="Dougan E. K."/>
            <person name="Rhodes N."/>
            <person name="Thang M."/>
            <person name="Chan C."/>
        </authorList>
    </citation>
    <scope>NUCLEOTIDE SEQUENCE</scope>
</reference>
<accession>A0A813JK73</accession>
<sequence length="105" mass="11303">DYLLLLAFAREAAEECQRLGAIASSAAHGEDDGHCAEASQSIDGALAGLATELDQRRQSCTAQFGQLQGDFQLSYATIKEKLQLAAATEEMPGSWREVGRLWSSL</sequence>
<evidence type="ECO:0000313" key="2">
    <source>
        <dbReference type="Proteomes" id="UP000626109"/>
    </source>
</evidence>
<gene>
    <name evidence="1" type="ORF">PGLA2088_LOCUS21065</name>
</gene>
<comment type="caution">
    <text evidence="1">The sequence shown here is derived from an EMBL/GenBank/DDBJ whole genome shotgun (WGS) entry which is preliminary data.</text>
</comment>
<dbReference type="EMBL" id="CAJNNW010025721">
    <property type="protein sequence ID" value="CAE8678902.1"/>
    <property type="molecule type" value="Genomic_DNA"/>
</dbReference>
<evidence type="ECO:0000313" key="1">
    <source>
        <dbReference type="EMBL" id="CAE8678902.1"/>
    </source>
</evidence>
<dbReference type="AlphaFoldDB" id="A0A813JK73"/>
<feature type="non-terminal residue" evidence="1">
    <location>
        <position position="1"/>
    </location>
</feature>
<protein>
    <submittedName>
        <fullName evidence="1">Uncharacterized protein</fullName>
    </submittedName>
</protein>
<dbReference type="Proteomes" id="UP000626109">
    <property type="component" value="Unassembled WGS sequence"/>
</dbReference>